<reference evidence="1" key="1">
    <citation type="submission" date="2020-09" db="EMBL/GenBank/DDBJ databases">
        <title>Taishania pollutisoli gen. nov., sp. nov., Isolated from Tetrabromobisphenol A-Contaminated Soil.</title>
        <authorList>
            <person name="Chen Q."/>
        </authorList>
    </citation>
    <scope>NUCLEOTIDE SEQUENCE</scope>
    <source>
        <strain evidence="1">CZZ-1</strain>
    </source>
</reference>
<dbReference type="AlphaFoldDB" id="A0A8J6TT06"/>
<organism evidence="1 2">
    <name type="scientific">Taishania pollutisoli</name>
    <dbReference type="NCBI Taxonomy" id="2766479"/>
    <lineage>
        <taxon>Bacteria</taxon>
        <taxon>Pseudomonadati</taxon>
        <taxon>Bacteroidota</taxon>
        <taxon>Flavobacteriia</taxon>
        <taxon>Flavobacteriales</taxon>
        <taxon>Crocinitomicaceae</taxon>
        <taxon>Taishania</taxon>
    </lineage>
</organism>
<comment type="caution">
    <text evidence="1">The sequence shown here is derived from an EMBL/GenBank/DDBJ whole genome shotgun (WGS) entry which is preliminary data.</text>
</comment>
<dbReference type="Proteomes" id="UP000652681">
    <property type="component" value="Unassembled WGS sequence"/>
</dbReference>
<keyword evidence="2" id="KW-1185">Reference proteome</keyword>
<dbReference type="InterPro" id="IPR014985">
    <property type="entry name" value="WbqC"/>
</dbReference>
<dbReference type="Pfam" id="PF08889">
    <property type="entry name" value="WbqC"/>
    <property type="match status" value="1"/>
</dbReference>
<gene>
    <name evidence="1" type="ORF">H9Y05_09305</name>
</gene>
<protein>
    <submittedName>
        <fullName evidence="1">WbqC family protein</fullName>
    </submittedName>
</protein>
<proteinExistence type="predicted"/>
<evidence type="ECO:0000313" key="1">
    <source>
        <dbReference type="EMBL" id="MBC9812667.1"/>
    </source>
</evidence>
<sequence length="195" mass="22825">MHIFPTAYFAPIAYYHAYVHAKEPVIEAKEHFVKQTIRTRCELLGPNGKQLLSVPVERINGNKTTVEDLRIVEDGWRKIHWKTIETAYSSSAYFDYYGMEVKELLESDHIRLIDLNDAVHQRVLSWLDIEIPTIYTTTYHLQPETDDRITSFDTESGDVHAPYHQVFRQKEMCLLNLSVLDLIFNEGPMARKWII</sequence>
<evidence type="ECO:0000313" key="2">
    <source>
        <dbReference type="Proteomes" id="UP000652681"/>
    </source>
</evidence>
<dbReference type="RefSeq" id="WP_216714122.1">
    <property type="nucleotide sequence ID" value="NZ_JACVEL010000005.1"/>
</dbReference>
<name>A0A8J6TT06_9FLAO</name>
<dbReference type="EMBL" id="JACVEL010000005">
    <property type="protein sequence ID" value="MBC9812667.1"/>
    <property type="molecule type" value="Genomic_DNA"/>
</dbReference>
<accession>A0A8J6TT06</accession>